<name>A0ACC2R9P0_9NEOP</name>
<comment type="caution">
    <text evidence="1">The sequence shown here is derived from an EMBL/GenBank/DDBJ whole genome shotgun (WGS) entry which is preliminary data.</text>
</comment>
<keyword evidence="2" id="KW-1185">Reference proteome</keyword>
<organism evidence="1 2">
    <name type="scientific">Mythimna loreyi</name>
    <dbReference type="NCBI Taxonomy" id="667449"/>
    <lineage>
        <taxon>Eukaryota</taxon>
        <taxon>Metazoa</taxon>
        <taxon>Ecdysozoa</taxon>
        <taxon>Arthropoda</taxon>
        <taxon>Hexapoda</taxon>
        <taxon>Insecta</taxon>
        <taxon>Pterygota</taxon>
        <taxon>Neoptera</taxon>
        <taxon>Endopterygota</taxon>
        <taxon>Lepidoptera</taxon>
        <taxon>Glossata</taxon>
        <taxon>Ditrysia</taxon>
        <taxon>Noctuoidea</taxon>
        <taxon>Noctuidae</taxon>
        <taxon>Noctuinae</taxon>
        <taxon>Hadenini</taxon>
        <taxon>Mythimna</taxon>
    </lineage>
</organism>
<dbReference type="EMBL" id="CM056778">
    <property type="protein sequence ID" value="KAJ8736707.1"/>
    <property type="molecule type" value="Genomic_DNA"/>
</dbReference>
<evidence type="ECO:0000313" key="1">
    <source>
        <dbReference type="EMBL" id="KAJ8736707.1"/>
    </source>
</evidence>
<dbReference type="Proteomes" id="UP001231649">
    <property type="component" value="Chromosome 2"/>
</dbReference>
<sequence>MTSFTDLEPGLTMNPLVDCCTSCIKNIGSKPLQIWDKKVRNGHIKRITDNDIQSLVLEIVGTNVSTTYITCPADPKKTLGIKLPFLVMIIKNLKKYFTFEVQVLDDKNVRRRFRASNYQSTTRVKPFICTMPMRLDEGCGGFVKSHVPLDFSKIEIGLYTKEGSLKEKTESAPTNGYYFLPLYEKGEYVLKVHPPAGWSFEPSEVKLSVDGATDRCSSGQDINFAFNGFGITGQVITAGQKQGPSGIAIQLVNEKGEVRNTVTTVGGDFHFTPVIPGKYTVKASHAKWKLDPAQAVVQVKEGNTALPFGVLAVKGYDVTGSVTSFGSPIGGLYVLLYSKEESPKFRVEGCKTALLQGVPDAPICHSITDTNGEFSFGLVPAGEYKLLAMSTPPGQVAVSYNVRPEAVPFTVRHDSLFIKNAFEVTGFTVVGNVVKSVGGPGLPGARVLMDGKPIGNTDAAGKFTLPNLQPSTYTLSFKHDQCQFDDIQLVVSPTGPRSAPNARVSRWRVCGAVTPPGSRNVLLSSEQRGGGQVRVAADGEKGDWCTYLAPGVYSAKVEVSEQEQRDGLQYYPLTQKVSVGNAQVEGVTFSQLKGKLSGRVQCKLAGACADLRVTLRPLSPDGGYVGTPITTTAKDGKYTFEEVLPGSVEISVESDPLCWAEARHNVAVTQDHTNVPTFEHTGYVLRIHSTHEVEVEYSSKSSDGVMSVPAGASQQCVPSAELYTLTPRGCHRFQPEQAHADTSTLVATTVYFVATAHAVVIKVTSPQAVEDLVLHISTDGHATKDVGPLVPLKQPGGGYGFEHTLYMADGEVAVVSASSSSLLMSPSTPQQVVGRARCQAQALTLRARTALTLRGRLVPPVPDVTLTLSSDDLKLVQVTSEDGTYRFGPLDASKHYKITAEKDSYVFSAPDDNGDIVAHKLAEITVELKDDADGTPLQGALVSVSGGTYRRNVASGAGGMLRFGSLSPAQYYVKPNMKEYRFQPPHHIVTLQEGQAQHVALRGVRVAWSCVGALQSLGGAGWPGAALLAAPQPGSPSHCTTEEATTEPNGAFRIRGLLPNCLYNIQLKDSSAPELLGLKLAKAPPVLEVKNNKDIENVRLIAIQPTQITDTNVLVYTPNIDHYKSLRLTLALESTPHSPIYSTKLDPAGYHPHNNPGLMYVLPRLPADNKTYVLQLESTLSKATHSYGEEVHYFNSDGQFKHFTIEFLPKVKSSEQEVRQTSLLVIPLLGALALLYSARARVLAALARGAARAQRPRPRQERGDALDRASIDQIVSSLNPPGKKPKKKQL</sequence>
<proteinExistence type="predicted"/>
<gene>
    <name evidence="1" type="ORF">PYW08_007363</name>
</gene>
<protein>
    <submittedName>
        <fullName evidence="1">Uncharacterized protein</fullName>
    </submittedName>
</protein>
<accession>A0ACC2R9P0</accession>
<reference evidence="1" key="1">
    <citation type="submission" date="2023-03" db="EMBL/GenBank/DDBJ databases">
        <title>Chromosome-level genomes of two armyworms, Mythimna separata and Mythimna loreyi, provide insights into the biosynthesis and reception of sex pheromones.</title>
        <authorList>
            <person name="Zhao H."/>
        </authorList>
    </citation>
    <scope>NUCLEOTIDE SEQUENCE</scope>
    <source>
        <strain evidence="1">BeijingLab</strain>
    </source>
</reference>
<evidence type="ECO:0000313" key="2">
    <source>
        <dbReference type="Proteomes" id="UP001231649"/>
    </source>
</evidence>